<evidence type="ECO:0000313" key="2">
    <source>
        <dbReference type="WBParaSite" id="TMUE_0000002444.1"/>
    </source>
</evidence>
<evidence type="ECO:0000313" key="3">
    <source>
        <dbReference type="WBParaSite" id="TMUE_2000008477.1"/>
    </source>
</evidence>
<reference evidence="2 3" key="3">
    <citation type="submission" date="2019-12" db="UniProtKB">
        <authorList>
            <consortium name="WormBaseParasite"/>
        </authorList>
    </citation>
    <scope>IDENTIFICATION</scope>
</reference>
<reference evidence="1" key="2">
    <citation type="submission" date="2014-03" db="EMBL/GenBank/DDBJ databases">
        <title>The whipworm genome and dual-species transcriptomics of an intimate host-pathogen interaction.</title>
        <authorList>
            <person name="Foth B.J."/>
            <person name="Tsai I.J."/>
            <person name="Reid A.J."/>
            <person name="Bancroft A.J."/>
            <person name="Nichol S."/>
            <person name="Tracey A."/>
            <person name="Holroyd N."/>
            <person name="Cotton J.A."/>
            <person name="Stanley E.J."/>
            <person name="Zarowiecki M."/>
            <person name="Liu J.Z."/>
            <person name="Huckvale T."/>
            <person name="Cooper P.J."/>
            <person name="Grencis R.K."/>
            <person name="Berriman M."/>
        </authorList>
    </citation>
    <scope>NUCLEOTIDE SEQUENCE [LARGE SCALE GENOMIC DNA]</scope>
    <source>
        <strain evidence="1">Edinburgh</strain>
    </source>
</reference>
<name>A0A5S6Q5J4_TRIMR</name>
<sequence>MKPVTKNAVFKQKLLAVYEQSSGQRLDRLMEEFFSCAMKLTEDVVQYVARLQKLFSELNYELGKLTNVGLPDLLLELEFLEFVVRIEEHTFQEPCEIGRRAQSQCAV</sequence>
<keyword evidence="1" id="KW-1185">Reference proteome</keyword>
<dbReference type="AlphaFoldDB" id="A0A5S6Q5J4"/>
<reference evidence="1" key="1">
    <citation type="submission" date="2013-11" db="EMBL/GenBank/DDBJ databases">
        <authorList>
            <person name="Aslett M."/>
        </authorList>
    </citation>
    <scope>NUCLEOTIDE SEQUENCE [LARGE SCALE GENOMIC DNA]</scope>
    <source>
        <strain evidence="1">Edinburgh</strain>
    </source>
</reference>
<evidence type="ECO:0000313" key="1">
    <source>
        <dbReference type="Proteomes" id="UP000046395"/>
    </source>
</evidence>
<organism evidence="1 2">
    <name type="scientific">Trichuris muris</name>
    <name type="common">Mouse whipworm</name>
    <dbReference type="NCBI Taxonomy" id="70415"/>
    <lineage>
        <taxon>Eukaryota</taxon>
        <taxon>Metazoa</taxon>
        <taxon>Ecdysozoa</taxon>
        <taxon>Nematoda</taxon>
        <taxon>Enoplea</taxon>
        <taxon>Dorylaimia</taxon>
        <taxon>Trichinellida</taxon>
        <taxon>Trichuridae</taxon>
        <taxon>Trichuris</taxon>
    </lineage>
</organism>
<dbReference type="WBParaSite" id="TMUE_0000002444.1">
    <property type="protein sequence ID" value="TMUE_0000002444.1"/>
    <property type="gene ID" value="WBGene00298284"/>
</dbReference>
<proteinExistence type="predicted"/>
<dbReference type="Proteomes" id="UP000046395">
    <property type="component" value="Unassembled WGS sequence"/>
</dbReference>
<dbReference type="STRING" id="70415.A0A5S6Q5J4"/>
<accession>A0A5S6Q5J4</accession>
<dbReference type="WBParaSite" id="TMUE_2000008477.1">
    <property type="protein sequence ID" value="TMUE_2000008477.1"/>
    <property type="gene ID" value="WBGene00300292"/>
</dbReference>
<protein>
    <submittedName>
        <fullName evidence="2 3">Uncharacterized protein</fullName>
    </submittedName>
</protein>